<keyword evidence="2" id="KW-1185">Reference proteome</keyword>
<proteinExistence type="predicted"/>
<evidence type="ECO:0000313" key="1">
    <source>
        <dbReference type="EMBL" id="MFD2163351.1"/>
    </source>
</evidence>
<comment type="caution">
    <text evidence="1">The sequence shown here is derived from an EMBL/GenBank/DDBJ whole genome shotgun (WGS) entry which is preliminary data.</text>
</comment>
<reference evidence="2" key="1">
    <citation type="journal article" date="2019" name="Int. J. Syst. Evol. Microbiol.">
        <title>The Global Catalogue of Microorganisms (GCM) 10K type strain sequencing project: providing services to taxonomists for standard genome sequencing and annotation.</title>
        <authorList>
            <consortium name="The Broad Institute Genomics Platform"/>
            <consortium name="The Broad Institute Genome Sequencing Center for Infectious Disease"/>
            <person name="Wu L."/>
            <person name="Ma J."/>
        </authorList>
    </citation>
    <scope>NUCLEOTIDE SEQUENCE [LARGE SCALE GENOMIC DNA]</scope>
    <source>
        <strain evidence="2">KCTC 42217</strain>
    </source>
</reference>
<sequence length="206" mass="23544">MDKFKDKLSSLENFLSINQNVVSQTNDFSEAATAEEQPSFLKSDLAHNFYKSYKYGKLKWKLKESDEFDLRLTGSINMLPATEISKDWKDIVYFDSTPAESILRGFKPVDLFSDDACAGVFEADADNAMHLYLYEGEPTNLKLSIDNYLLMALSVKGFYFWQYLVQYFIDGRPNEVIGDYKSLAGSVNGLPPIDELKLQYDQLKQS</sequence>
<gene>
    <name evidence="1" type="ORF">ACFSJU_13170</name>
</gene>
<dbReference type="Proteomes" id="UP001597387">
    <property type="component" value="Unassembled WGS sequence"/>
</dbReference>
<dbReference type="RefSeq" id="WP_255901030.1">
    <property type="nucleotide sequence ID" value="NZ_JAFMZO010000002.1"/>
</dbReference>
<protein>
    <submittedName>
        <fullName evidence="1">Uncharacterized protein</fullName>
    </submittedName>
</protein>
<dbReference type="EMBL" id="JBHUHZ010000002">
    <property type="protein sequence ID" value="MFD2163351.1"/>
    <property type="molecule type" value="Genomic_DNA"/>
</dbReference>
<organism evidence="1 2">
    <name type="scientific">Paradesertivirga mongoliensis</name>
    <dbReference type="NCBI Taxonomy" id="2100740"/>
    <lineage>
        <taxon>Bacteria</taxon>
        <taxon>Pseudomonadati</taxon>
        <taxon>Bacteroidota</taxon>
        <taxon>Sphingobacteriia</taxon>
        <taxon>Sphingobacteriales</taxon>
        <taxon>Sphingobacteriaceae</taxon>
        <taxon>Paradesertivirga</taxon>
    </lineage>
</organism>
<name>A0ABW4ZP43_9SPHI</name>
<accession>A0ABW4ZP43</accession>
<evidence type="ECO:0000313" key="2">
    <source>
        <dbReference type="Proteomes" id="UP001597387"/>
    </source>
</evidence>